<dbReference type="RefSeq" id="WP_260216838.1">
    <property type="nucleotide sequence ID" value="NZ_JAJAGO010000003.1"/>
</dbReference>
<gene>
    <name evidence="1" type="ORF">LHJ74_07845</name>
</gene>
<evidence type="ECO:0000313" key="2">
    <source>
        <dbReference type="Proteomes" id="UP001156389"/>
    </source>
</evidence>
<protein>
    <submittedName>
        <fullName evidence="1">Uncharacterized protein</fullName>
    </submittedName>
</protein>
<evidence type="ECO:0000313" key="1">
    <source>
        <dbReference type="EMBL" id="MCT2589826.1"/>
    </source>
</evidence>
<accession>A0ABT2JQ13</accession>
<comment type="caution">
    <text evidence="1">The sequence shown here is derived from an EMBL/GenBank/DDBJ whole genome shotgun (WGS) entry which is preliminary data.</text>
</comment>
<reference evidence="1 2" key="1">
    <citation type="submission" date="2021-10" db="EMBL/GenBank/DDBJ databases">
        <title>Streptomyces gossypii sp. nov., isolated from soil collected from cotton field.</title>
        <authorList>
            <person name="Ge X."/>
            <person name="Chen X."/>
            <person name="Liu W."/>
        </authorList>
    </citation>
    <scope>NUCLEOTIDE SEQUENCE [LARGE SCALE GENOMIC DNA]</scope>
    <source>
        <strain evidence="1 2">N2-109</strain>
    </source>
</reference>
<name>A0ABT2JQ13_9ACTN</name>
<organism evidence="1 2">
    <name type="scientific">Streptomyces gossypii</name>
    <dbReference type="NCBI Taxonomy" id="2883101"/>
    <lineage>
        <taxon>Bacteria</taxon>
        <taxon>Bacillati</taxon>
        <taxon>Actinomycetota</taxon>
        <taxon>Actinomycetes</taxon>
        <taxon>Kitasatosporales</taxon>
        <taxon>Streptomycetaceae</taxon>
        <taxon>Streptomyces</taxon>
    </lineage>
</organism>
<keyword evidence="2" id="KW-1185">Reference proteome</keyword>
<proteinExistence type="predicted"/>
<dbReference type="EMBL" id="JAJAGO010000003">
    <property type="protein sequence ID" value="MCT2589826.1"/>
    <property type="molecule type" value="Genomic_DNA"/>
</dbReference>
<dbReference type="Proteomes" id="UP001156389">
    <property type="component" value="Unassembled WGS sequence"/>
</dbReference>
<sequence length="216" mass="23658">MEQPAVVASPPSPRLAHFTSGTDLNSPVRLLETHFQHRRAAALTALASNPHTPRTAVTDTLPALHPLELAWISHQHNAADWLHTAAAALAPADDNEAVLRLLTDDELDRQPDPAAVLQSWLDAPESEAVWTSDEVYRAILKSRHHTTEHLRQLPADEVLTHNETDIAVPHLLTRCGTQTERWNTLLTALDYGPTDDKITYGQLLDTVQAPAAASTA</sequence>